<dbReference type="Pfam" id="PF25379">
    <property type="entry name" value="Adt-1"/>
    <property type="match status" value="1"/>
</dbReference>
<evidence type="ECO:0000256" key="8">
    <source>
        <dbReference type="ARBA" id="ARBA00023157"/>
    </source>
</evidence>
<dbReference type="Gene3D" id="3.40.1620.60">
    <property type="match status" value="1"/>
</dbReference>
<dbReference type="InterPro" id="IPR036383">
    <property type="entry name" value="TSP1_rpt_sf"/>
</dbReference>
<feature type="binding site" evidence="10">
    <location>
        <position position="466"/>
    </location>
    <ligand>
        <name>Zn(2+)</name>
        <dbReference type="ChEBI" id="CHEBI:29105"/>
        <note>catalytic</note>
    </ligand>
</feature>
<dbReference type="PANTHER" id="PTHR13723">
    <property type="entry name" value="ADAMTS A DISINTEGRIN AND METALLOPROTEASE WITH THROMBOSPONDIN MOTIFS PROTEASE"/>
    <property type="match status" value="1"/>
</dbReference>
<dbReference type="SUPFAM" id="SSF55486">
    <property type="entry name" value="Metalloproteases ('zincins'), catalytic domain"/>
    <property type="match status" value="1"/>
</dbReference>
<dbReference type="CDD" id="cd04273">
    <property type="entry name" value="ZnMc_ADAMTS_like"/>
    <property type="match status" value="1"/>
</dbReference>
<accession>A0A8D8YJG5</accession>
<feature type="domain" description="Peptidase M12B" evidence="13">
    <location>
        <begin position="310"/>
        <end position="527"/>
    </location>
</feature>
<dbReference type="InterPro" id="IPR041645">
    <property type="entry name" value="ADAMTS_CR_2"/>
</dbReference>
<dbReference type="GO" id="GO:0004222">
    <property type="term" value="F:metalloendopeptidase activity"/>
    <property type="evidence" value="ECO:0007669"/>
    <property type="project" value="InterPro"/>
</dbReference>
<keyword evidence="7" id="KW-0482">Metalloprotease</keyword>
<evidence type="ECO:0000256" key="9">
    <source>
        <dbReference type="ARBA" id="ARBA00023180"/>
    </source>
</evidence>
<evidence type="ECO:0000313" key="14">
    <source>
        <dbReference type="EMBL" id="CAG6729994.1"/>
    </source>
</evidence>
<dbReference type="InterPro" id="IPR001590">
    <property type="entry name" value="Peptidase_M12B"/>
</dbReference>
<evidence type="ECO:0000256" key="5">
    <source>
        <dbReference type="ARBA" id="ARBA00022801"/>
    </source>
</evidence>
<evidence type="ECO:0000256" key="11">
    <source>
        <dbReference type="SAM" id="MobiDB-lite"/>
    </source>
</evidence>
<dbReference type="GO" id="GO:0030198">
    <property type="term" value="P:extracellular matrix organization"/>
    <property type="evidence" value="ECO:0007669"/>
    <property type="project" value="TreeGrafter"/>
</dbReference>
<dbReference type="InterPro" id="IPR057401">
    <property type="entry name" value="Adt-1/2-like_dom"/>
</dbReference>
<dbReference type="GO" id="GO:0046872">
    <property type="term" value="F:metal ion binding"/>
    <property type="evidence" value="ECO:0007669"/>
    <property type="project" value="UniProtKB-KW"/>
</dbReference>
<keyword evidence="14" id="KW-0401">Integrin</keyword>
<dbReference type="SUPFAM" id="SSF82895">
    <property type="entry name" value="TSP-1 type 1 repeat"/>
    <property type="match status" value="1"/>
</dbReference>
<feature type="binding site" evidence="10">
    <location>
        <position position="476"/>
    </location>
    <ligand>
        <name>Zn(2+)</name>
        <dbReference type="ChEBI" id="CHEBI:29105"/>
        <note>catalytic</note>
    </ligand>
</feature>
<dbReference type="EMBL" id="HBUF01380343">
    <property type="protein sequence ID" value="CAG6729994.1"/>
    <property type="molecule type" value="Transcribed_RNA"/>
</dbReference>
<dbReference type="GO" id="GO:0031012">
    <property type="term" value="C:extracellular matrix"/>
    <property type="evidence" value="ECO:0007669"/>
    <property type="project" value="TreeGrafter"/>
</dbReference>
<evidence type="ECO:0000256" key="3">
    <source>
        <dbReference type="ARBA" id="ARBA00022670"/>
    </source>
</evidence>
<evidence type="ECO:0000256" key="10">
    <source>
        <dbReference type="PROSITE-ProRule" id="PRU00276"/>
    </source>
</evidence>
<feature type="signal peptide" evidence="12">
    <location>
        <begin position="1"/>
        <end position="19"/>
    </location>
</feature>
<dbReference type="InterPro" id="IPR024079">
    <property type="entry name" value="MetalloPept_cat_dom_sf"/>
</dbReference>
<keyword evidence="12" id="KW-0732">Signal</keyword>
<keyword evidence="3" id="KW-0645">Protease</keyword>
<dbReference type="GO" id="GO:0006508">
    <property type="term" value="P:proteolysis"/>
    <property type="evidence" value="ECO:0007669"/>
    <property type="project" value="UniProtKB-KW"/>
</dbReference>
<dbReference type="PROSITE" id="PS50092">
    <property type="entry name" value="TSP1"/>
    <property type="match status" value="1"/>
</dbReference>
<feature type="region of interest" description="Disordered" evidence="11">
    <location>
        <begin position="279"/>
        <end position="308"/>
    </location>
</feature>
<dbReference type="InterPro" id="IPR050439">
    <property type="entry name" value="ADAMTS_ADAMTS-like"/>
</dbReference>
<dbReference type="GO" id="GO:0007229">
    <property type="term" value="P:integrin-mediated signaling pathway"/>
    <property type="evidence" value="ECO:0007669"/>
    <property type="project" value="UniProtKB-KW"/>
</dbReference>
<comment type="subcellular location">
    <subcellularLocation>
        <location evidence="1">Secreted</location>
    </subcellularLocation>
</comment>
<dbReference type="GO" id="GO:0005576">
    <property type="term" value="C:extracellular region"/>
    <property type="evidence" value="ECO:0007669"/>
    <property type="project" value="UniProtKB-SubCell"/>
</dbReference>
<evidence type="ECO:0000256" key="1">
    <source>
        <dbReference type="ARBA" id="ARBA00004613"/>
    </source>
</evidence>
<feature type="binding site" evidence="10">
    <location>
        <position position="470"/>
    </location>
    <ligand>
        <name>Zn(2+)</name>
        <dbReference type="ChEBI" id="CHEBI:29105"/>
        <note>catalytic</note>
    </ligand>
</feature>
<sequence>MKCPGLSLVICYVLGFCSAITKESLKELLSTTEWNFLIGTADPDHVDVVHLPHPRSHPVNTSHPVTLGDTGLVLHLAHNPQFAGSLVLSRNADNSTRVIEHRPECYFRSEGGSHRAALSVCDGMSGVILDSTRSAVFTIHPLPQRLHNASSSQHHHVLVKRSLPELQHNLDAMFNLQNFKFRRKGGKTNASASGESAEKMFPPEEIPQAAFVKLHPLSQPVDPVLKRESNKSALESKATISPSFIVSRQERSSFSVSSGRDYFDVERFKRSTGTTESVDWLTRNQAGSDWSNNESRRKQKREAPPPGSMINVETAVFVDKDLVQYMNSIFAEHTETELVKFVLTMVNAVQLLYHDPSLGWKVNFILKRLEILHSDPMGLTRSQNIDTFLSNFCTWQRTQNPDKDEQPLHWDHALILTGLDLYVISKTGKLSNQVVGLAPVAGMCTVTSSCTVNEGRHFESVYVVAHEIGHNLGMRHDGPQAGNTCDPSSYLMSPTLGSGKITWSSCSRQYLHKFLQSSQSQCLLDNASGGDVLDHSASGLLPGERFDANQQCMFRYGLGARHSPSQPLEEICQDLHCHRDKYTWTSHPALEGSICSNNKWCRSGRCVLKGLSASQAGFNPHQVIHGGWSEWSAYSECASACLSGNENGVTNAGVMIAGRRCNNPRPENGGNLCEGSDKKYQSCVPEQCSNVKETSVKNFADEVCTRAKAVDSELLGEGLQRISSDPEEACTVWCFKKQGGYKSRGWSFPDGTGCRMRNRRKSSFCINGICQEFVCSRFAHEGTLHVHSAEMCHLLASNAQLLFSRDKRRPVTPIASSQWVYASACHSNCISPGSGLRLVDRRPCTKCNQTTSIQLCKVQSDSCSRSISAVEYATKLCSKYSERVRRLSGLGVQLSPTSEDAHRPCRVACQDESVLHRFYLVNGEEGWLPFGTDCSRGEVGKKAFCVTGKCLEFGSDDTPLHDVEFTLPTLPRSR</sequence>
<feature type="chain" id="PRO_5034110189" evidence="12">
    <location>
        <begin position="20"/>
        <end position="974"/>
    </location>
</feature>
<comment type="caution">
    <text evidence="10">Lacks conserved residue(s) required for the propagation of feature annotation.</text>
</comment>
<reference evidence="14" key="1">
    <citation type="submission" date="2021-05" db="EMBL/GenBank/DDBJ databases">
        <authorList>
            <person name="Alioto T."/>
            <person name="Alioto T."/>
            <person name="Gomez Garrido J."/>
        </authorList>
    </citation>
    <scope>NUCLEOTIDE SEQUENCE</scope>
</reference>
<evidence type="ECO:0000259" key="13">
    <source>
        <dbReference type="PROSITE" id="PS50215"/>
    </source>
</evidence>
<dbReference type="Gene3D" id="2.20.100.10">
    <property type="entry name" value="Thrombospondin type-1 (TSP1) repeat"/>
    <property type="match status" value="1"/>
</dbReference>
<evidence type="ECO:0000256" key="6">
    <source>
        <dbReference type="ARBA" id="ARBA00022833"/>
    </source>
</evidence>
<keyword evidence="8" id="KW-1015">Disulfide bond</keyword>
<protein>
    <submittedName>
        <fullName evidence="14">A disintegrin and metalloproteinase with thrombospondin motifs 18</fullName>
    </submittedName>
</protein>
<dbReference type="Pfam" id="PF01421">
    <property type="entry name" value="Reprolysin"/>
    <property type="match status" value="1"/>
</dbReference>
<organism evidence="14">
    <name type="scientific">Cacopsylla melanoneura</name>
    <dbReference type="NCBI Taxonomy" id="428564"/>
    <lineage>
        <taxon>Eukaryota</taxon>
        <taxon>Metazoa</taxon>
        <taxon>Ecdysozoa</taxon>
        <taxon>Arthropoda</taxon>
        <taxon>Hexapoda</taxon>
        <taxon>Insecta</taxon>
        <taxon>Pterygota</taxon>
        <taxon>Neoptera</taxon>
        <taxon>Paraneoptera</taxon>
        <taxon>Hemiptera</taxon>
        <taxon>Sternorrhyncha</taxon>
        <taxon>Psylloidea</taxon>
        <taxon>Psyllidae</taxon>
        <taxon>Psyllinae</taxon>
        <taxon>Cacopsylla</taxon>
    </lineage>
</organism>
<dbReference type="PANTHER" id="PTHR13723:SF275">
    <property type="entry name" value="STALL, ISOFORM C"/>
    <property type="match status" value="1"/>
</dbReference>
<evidence type="ECO:0000256" key="7">
    <source>
        <dbReference type="ARBA" id="ARBA00023049"/>
    </source>
</evidence>
<keyword evidence="9" id="KW-0325">Glycoprotein</keyword>
<dbReference type="Gene3D" id="3.40.390.10">
    <property type="entry name" value="Collagenase (Catalytic Domain)"/>
    <property type="match status" value="1"/>
</dbReference>
<evidence type="ECO:0000256" key="12">
    <source>
        <dbReference type="SAM" id="SignalP"/>
    </source>
</evidence>
<feature type="active site" evidence="10">
    <location>
        <position position="467"/>
    </location>
</feature>
<evidence type="ECO:0000256" key="2">
    <source>
        <dbReference type="ARBA" id="ARBA00022525"/>
    </source>
</evidence>
<keyword evidence="2" id="KW-0964">Secreted</keyword>
<dbReference type="AlphaFoldDB" id="A0A8D8YJG5"/>
<dbReference type="InterPro" id="IPR000884">
    <property type="entry name" value="TSP1_rpt"/>
</dbReference>
<keyword evidence="5" id="KW-0378">Hydrolase</keyword>
<dbReference type="PROSITE" id="PS50215">
    <property type="entry name" value="ADAM_MEPRO"/>
    <property type="match status" value="1"/>
</dbReference>
<dbReference type="FunFam" id="2.20.100.10:FF:000001">
    <property type="entry name" value="semaphorin-5A isoform X1"/>
    <property type="match status" value="1"/>
</dbReference>
<evidence type="ECO:0000256" key="4">
    <source>
        <dbReference type="ARBA" id="ARBA00022723"/>
    </source>
</evidence>
<keyword evidence="6 10" id="KW-0862">Zinc</keyword>
<name>A0A8D8YJG5_9HEMI</name>
<feature type="compositionally biased region" description="Polar residues" evidence="11">
    <location>
        <begin position="279"/>
        <end position="293"/>
    </location>
</feature>
<dbReference type="Pfam" id="PF17771">
    <property type="entry name" value="ADAMTS_CR_2"/>
    <property type="match status" value="1"/>
</dbReference>
<keyword evidence="4 10" id="KW-0479">Metal-binding</keyword>
<proteinExistence type="predicted"/>